<dbReference type="InterPro" id="IPR001387">
    <property type="entry name" value="Cro/C1-type_HTH"/>
</dbReference>
<sequence length="71" mass="7751">MNLISKYRKQGGLSQQALASKVGWGQSRLANYEVNTRTPSLDDSRRIVSALNDLGVGCTLDEVFPPKITKG</sequence>
<feature type="domain" description="HTH cro/C1-type" evidence="1">
    <location>
        <begin position="4"/>
        <end position="63"/>
    </location>
</feature>
<gene>
    <name evidence="2" type="ORF">G5635_01465</name>
</gene>
<reference evidence="2" key="1">
    <citation type="submission" date="2020-02" db="EMBL/GenBank/DDBJ databases">
        <title>WGS of Carbapenem-Resistant Enterobacteriaceae.</title>
        <authorList>
            <person name="Tokajian S."/>
            <person name="El Chaar M."/>
            <person name="El Khoury M."/>
        </authorList>
    </citation>
    <scope>NUCLEOTIDE SEQUENCE</scope>
    <source>
        <strain evidence="2">EHM_71</strain>
    </source>
</reference>
<dbReference type="Pfam" id="PF01381">
    <property type="entry name" value="HTH_3"/>
    <property type="match status" value="1"/>
</dbReference>
<dbReference type="InterPro" id="IPR010982">
    <property type="entry name" value="Lambda_DNA-bd_dom_sf"/>
</dbReference>
<dbReference type="GO" id="GO:0003677">
    <property type="term" value="F:DNA binding"/>
    <property type="evidence" value="ECO:0007669"/>
    <property type="project" value="InterPro"/>
</dbReference>
<dbReference type="EMBL" id="JAAJRM010000001">
    <property type="protein sequence ID" value="NGF41082.1"/>
    <property type="molecule type" value="Genomic_DNA"/>
</dbReference>
<comment type="caution">
    <text evidence="2">The sequence shown here is derived from an EMBL/GenBank/DDBJ whole genome shotgun (WGS) entry which is preliminary data.</text>
</comment>
<proteinExistence type="predicted"/>
<protein>
    <submittedName>
        <fullName evidence="2">Helix-turn-helix transcriptional regulator</fullName>
    </submittedName>
</protein>
<dbReference type="RefSeq" id="WP_058687581.1">
    <property type="nucleotide sequence ID" value="NZ_CABGQC010000001.1"/>
</dbReference>
<name>A0A6G4MIT1_9ENTR</name>
<dbReference type="SMART" id="SM00530">
    <property type="entry name" value="HTH_XRE"/>
    <property type="match status" value="1"/>
</dbReference>
<dbReference type="PROSITE" id="PS50943">
    <property type="entry name" value="HTH_CROC1"/>
    <property type="match status" value="1"/>
</dbReference>
<evidence type="ECO:0000313" key="2">
    <source>
        <dbReference type="EMBL" id="NGF41082.1"/>
    </source>
</evidence>
<dbReference type="CDD" id="cd00093">
    <property type="entry name" value="HTH_XRE"/>
    <property type="match status" value="1"/>
</dbReference>
<dbReference type="AlphaFoldDB" id="A0A6G4MIT1"/>
<organism evidence="2">
    <name type="scientific">Enterobacter hormaechei</name>
    <dbReference type="NCBI Taxonomy" id="158836"/>
    <lineage>
        <taxon>Bacteria</taxon>
        <taxon>Pseudomonadati</taxon>
        <taxon>Pseudomonadota</taxon>
        <taxon>Gammaproteobacteria</taxon>
        <taxon>Enterobacterales</taxon>
        <taxon>Enterobacteriaceae</taxon>
        <taxon>Enterobacter</taxon>
        <taxon>Enterobacter cloacae complex</taxon>
    </lineage>
</organism>
<accession>A0A6G4MIT1</accession>
<evidence type="ECO:0000259" key="1">
    <source>
        <dbReference type="PROSITE" id="PS50943"/>
    </source>
</evidence>
<dbReference type="Gene3D" id="1.10.260.40">
    <property type="entry name" value="lambda repressor-like DNA-binding domains"/>
    <property type="match status" value="1"/>
</dbReference>
<dbReference type="SUPFAM" id="SSF47413">
    <property type="entry name" value="lambda repressor-like DNA-binding domains"/>
    <property type="match status" value="1"/>
</dbReference>